<dbReference type="EMBL" id="MF405918">
    <property type="protein sequence ID" value="QKU34424.1"/>
    <property type="molecule type" value="Genomic_DNA"/>
</dbReference>
<reference evidence="1" key="1">
    <citation type="submission" date="2017-06" db="EMBL/GenBank/DDBJ databases">
        <authorList>
            <person name="Assis F.L."/>
            <person name="Abrahao J.S."/>
            <person name="Silva L."/>
            <person name="Khalil J.B."/>
            <person name="Rodrigues R."/>
            <person name="Silva L.S."/>
            <person name="Boratto P."/>
            <person name="Andrade M."/>
            <person name="Kroon E.G."/>
            <person name="Ribeiro B."/>
            <person name="Bergier I."/>
            <person name="Seligmann H."/>
            <person name="Ghigo E."/>
            <person name="Colson P."/>
            <person name="Levasseur A."/>
            <person name="Raoult D."/>
            <person name="Scola B.L."/>
        </authorList>
    </citation>
    <scope>NUCLEOTIDE SEQUENCE</scope>
    <source>
        <strain evidence="1">Deep ocean</strain>
    </source>
</reference>
<reference evidence="1" key="2">
    <citation type="journal article" date="2018" name="Nat. Commun.">
        <title>Tailed giant Tupanvirus possesses the most complete translational apparatus of the known virosphere.</title>
        <authorList>
            <person name="Abrahao J."/>
            <person name="Silva L."/>
            <person name="Silva L.S."/>
            <person name="Khalil J.Y.B."/>
            <person name="Rodrigues R."/>
            <person name="Arantes T."/>
            <person name="Assis F."/>
            <person name="Boratto P."/>
            <person name="Andrade M."/>
            <person name="Kroon E.G."/>
            <person name="Ribeiro B."/>
            <person name="Bergier I."/>
            <person name="Seligmann H."/>
            <person name="Ghigo E."/>
            <person name="Colson P."/>
            <person name="Levasseur A."/>
            <person name="Kroemer G."/>
            <person name="Raoult D."/>
            <person name="La Scola B."/>
        </authorList>
    </citation>
    <scope>NUCLEOTIDE SEQUENCE [LARGE SCALE GENOMIC DNA]</scope>
    <source>
        <strain evidence="1">Deep ocean</strain>
    </source>
</reference>
<sequence length="86" mass="10277">MNKMKYMGFCKYKLNPIRRIDIRFMPYNSLPAAMLYFTGPAALNEEMRNKQKKEICYSMNMVYSWSIHKETAFPYQSIPSAISFWN</sequence>
<organism evidence="1">
    <name type="scientific">Tupanvirus deep ocean</name>
    <dbReference type="NCBI Taxonomy" id="2126984"/>
    <lineage>
        <taxon>Viruses</taxon>
        <taxon>Varidnaviria</taxon>
        <taxon>Bamfordvirae</taxon>
        <taxon>Nucleocytoviricota</taxon>
        <taxon>Megaviricetes</taxon>
        <taxon>Imitervirales</taxon>
        <taxon>Mimiviridae</taxon>
        <taxon>Megamimivirinae</taxon>
        <taxon>Tupanvirus</taxon>
        <taxon>Tupanvirus altamarinense</taxon>
    </lineage>
</organism>
<protein>
    <submittedName>
        <fullName evidence="1">Putative DNA polymerase family X</fullName>
    </submittedName>
</protein>
<dbReference type="Gene3D" id="3.30.460.10">
    <property type="entry name" value="Beta Polymerase, domain 2"/>
    <property type="match status" value="1"/>
</dbReference>
<accession>A0A6N1NGS7</accession>
<dbReference type="SUPFAM" id="SSF81301">
    <property type="entry name" value="Nucleotidyltransferase"/>
    <property type="match status" value="1"/>
</dbReference>
<dbReference type="RefSeq" id="YP_010781055.1">
    <property type="nucleotide sequence ID" value="NC_075038.1"/>
</dbReference>
<dbReference type="GeneID" id="80517746"/>
<name>A0A6N1NGS7_9VIRU</name>
<dbReference type="KEGG" id="vg:80517746"/>
<evidence type="ECO:0000313" key="1">
    <source>
        <dbReference type="EMBL" id="QKU34424.1"/>
    </source>
</evidence>
<proteinExistence type="predicted"/>
<dbReference type="InterPro" id="IPR043519">
    <property type="entry name" value="NT_sf"/>
</dbReference>